<dbReference type="Gene3D" id="1.20.120.550">
    <property type="entry name" value="Membrane associated eicosanoid/glutathione metabolism-like domain"/>
    <property type="match status" value="1"/>
</dbReference>
<sequence>MGELTAAAQSMLHAILAMGLLTLVMFIWMYATRLPAFSKVKLDPQEAMHPGSYHDRIPSEVRRVADNYNHLFEAPTLFYATVLAIVLLGLADGGHVIAAWAYVGLRVAHSIVQATFNRVLVRFALFALSWVALGFMIVRAALASF</sequence>
<dbReference type="InterPro" id="IPR023352">
    <property type="entry name" value="MAPEG-like_dom_sf"/>
</dbReference>
<evidence type="ECO:0000256" key="2">
    <source>
        <dbReference type="ARBA" id="ARBA00022692"/>
    </source>
</evidence>
<feature type="transmembrane region" description="Helical" evidence="5">
    <location>
        <begin position="77"/>
        <end position="103"/>
    </location>
</feature>
<evidence type="ECO:0000256" key="1">
    <source>
        <dbReference type="ARBA" id="ARBA00004370"/>
    </source>
</evidence>
<dbReference type="AlphaFoldDB" id="A0A501XLB0"/>
<name>A0A501XLB0_9SPHN</name>
<gene>
    <name evidence="6" type="ORF">FJQ54_09990</name>
</gene>
<organism evidence="6 7">
    <name type="scientific">Sandaracinobacter neustonicus</name>
    <dbReference type="NCBI Taxonomy" id="1715348"/>
    <lineage>
        <taxon>Bacteria</taxon>
        <taxon>Pseudomonadati</taxon>
        <taxon>Pseudomonadota</taxon>
        <taxon>Alphaproteobacteria</taxon>
        <taxon>Sphingomonadales</taxon>
        <taxon>Sphingosinicellaceae</taxon>
        <taxon>Sandaracinobacter</taxon>
    </lineage>
</organism>
<accession>A0A501XLB0</accession>
<keyword evidence="4 5" id="KW-0472">Membrane</keyword>
<dbReference type="SUPFAM" id="SSF161084">
    <property type="entry name" value="MAPEG domain-like"/>
    <property type="match status" value="1"/>
</dbReference>
<protein>
    <submittedName>
        <fullName evidence="6">MAPEG family protein</fullName>
    </submittedName>
</protein>
<comment type="caution">
    <text evidence="6">The sequence shown here is derived from an EMBL/GenBank/DDBJ whole genome shotgun (WGS) entry which is preliminary data.</text>
</comment>
<dbReference type="Pfam" id="PF01124">
    <property type="entry name" value="MAPEG"/>
    <property type="match status" value="1"/>
</dbReference>
<evidence type="ECO:0000256" key="5">
    <source>
        <dbReference type="SAM" id="Phobius"/>
    </source>
</evidence>
<feature type="transmembrane region" description="Helical" evidence="5">
    <location>
        <begin position="123"/>
        <end position="142"/>
    </location>
</feature>
<keyword evidence="7" id="KW-1185">Reference proteome</keyword>
<dbReference type="Proteomes" id="UP000319897">
    <property type="component" value="Unassembled WGS sequence"/>
</dbReference>
<dbReference type="OrthoDB" id="5516290at2"/>
<evidence type="ECO:0000256" key="3">
    <source>
        <dbReference type="ARBA" id="ARBA00022989"/>
    </source>
</evidence>
<evidence type="ECO:0000313" key="7">
    <source>
        <dbReference type="Proteomes" id="UP000319897"/>
    </source>
</evidence>
<evidence type="ECO:0000256" key="4">
    <source>
        <dbReference type="ARBA" id="ARBA00023136"/>
    </source>
</evidence>
<dbReference type="EMBL" id="VFSU01000024">
    <property type="protein sequence ID" value="TPE61209.1"/>
    <property type="molecule type" value="Genomic_DNA"/>
</dbReference>
<proteinExistence type="predicted"/>
<feature type="transmembrane region" description="Helical" evidence="5">
    <location>
        <begin position="12"/>
        <end position="31"/>
    </location>
</feature>
<keyword evidence="3 5" id="KW-1133">Transmembrane helix</keyword>
<dbReference type="GO" id="GO:0016020">
    <property type="term" value="C:membrane"/>
    <property type="evidence" value="ECO:0007669"/>
    <property type="project" value="UniProtKB-SubCell"/>
</dbReference>
<dbReference type="InterPro" id="IPR001129">
    <property type="entry name" value="Membr-assoc_MAPEG"/>
</dbReference>
<keyword evidence="2 5" id="KW-0812">Transmembrane</keyword>
<dbReference type="RefSeq" id="WP_140928267.1">
    <property type="nucleotide sequence ID" value="NZ_VFSU01000024.1"/>
</dbReference>
<evidence type="ECO:0000313" key="6">
    <source>
        <dbReference type="EMBL" id="TPE61209.1"/>
    </source>
</evidence>
<reference evidence="6 7" key="1">
    <citation type="submission" date="2019-06" db="EMBL/GenBank/DDBJ databases">
        <authorList>
            <person name="Lee I."/>
            <person name="Jang G.I."/>
            <person name="Hwang C.Y."/>
        </authorList>
    </citation>
    <scope>NUCLEOTIDE SEQUENCE [LARGE SCALE GENOMIC DNA]</scope>
    <source>
        <strain evidence="6 7">PAMC 28131</strain>
    </source>
</reference>
<comment type="subcellular location">
    <subcellularLocation>
        <location evidence="1">Membrane</location>
    </subcellularLocation>
</comment>